<name>A0AAD9N1K7_9ANNE</name>
<proteinExistence type="predicted"/>
<evidence type="ECO:0000313" key="2">
    <source>
        <dbReference type="EMBL" id="KAK2150864.1"/>
    </source>
</evidence>
<evidence type="ECO:0000259" key="1">
    <source>
        <dbReference type="Pfam" id="PF00501"/>
    </source>
</evidence>
<dbReference type="SUPFAM" id="SSF56801">
    <property type="entry name" value="Acetyl-CoA synthetase-like"/>
    <property type="match status" value="1"/>
</dbReference>
<comment type="caution">
    <text evidence="2">The sequence shown here is derived from an EMBL/GenBank/DDBJ whole genome shotgun (WGS) entry which is preliminary data.</text>
</comment>
<reference evidence="2" key="1">
    <citation type="journal article" date="2023" name="Mol. Biol. Evol.">
        <title>Third-Generation Sequencing Reveals the Adaptive Role of the Epigenome in Three Deep-Sea Polychaetes.</title>
        <authorList>
            <person name="Perez M."/>
            <person name="Aroh O."/>
            <person name="Sun Y."/>
            <person name="Lan Y."/>
            <person name="Juniper S.K."/>
            <person name="Young C.R."/>
            <person name="Angers B."/>
            <person name="Qian P.Y."/>
        </authorList>
    </citation>
    <scope>NUCLEOTIDE SEQUENCE</scope>
    <source>
        <strain evidence="2">P08H-3</strain>
    </source>
</reference>
<dbReference type="Pfam" id="PF00501">
    <property type="entry name" value="AMP-binding"/>
    <property type="match status" value="1"/>
</dbReference>
<accession>A0AAD9N1K7</accession>
<feature type="domain" description="AMP-dependent synthetase/ligase" evidence="1">
    <location>
        <begin position="24"/>
        <end position="313"/>
    </location>
</feature>
<dbReference type="AlphaFoldDB" id="A0AAD9N1K7"/>
<dbReference type="PROSITE" id="PS00455">
    <property type="entry name" value="AMP_BINDING"/>
    <property type="match status" value="1"/>
</dbReference>
<organism evidence="2 3">
    <name type="scientific">Paralvinella palmiformis</name>
    <dbReference type="NCBI Taxonomy" id="53620"/>
    <lineage>
        <taxon>Eukaryota</taxon>
        <taxon>Metazoa</taxon>
        <taxon>Spiralia</taxon>
        <taxon>Lophotrochozoa</taxon>
        <taxon>Annelida</taxon>
        <taxon>Polychaeta</taxon>
        <taxon>Sedentaria</taxon>
        <taxon>Canalipalpata</taxon>
        <taxon>Terebellida</taxon>
        <taxon>Terebelliformia</taxon>
        <taxon>Alvinellidae</taxon>
        <taxon>Paralvinella</taxon>
    </lineage>
</organism>
<dbReference type="PANTHER" id="PTHR42814:SF3">
    <property type="entry name" value="BETA-N-ACETYLHEXOSAMINIDASE"/>
    <property type="match status" value="1"/>
</dbReference>
<keyword evidence="3" id="KW-1185">Reference proteome</keyword>
<dbReference type="InterPro" id="IPR000873">
    <property type="entry name" value="AMP-dep_synth/lig_dom"/>
</dbReference>
<gene>
    <name evidence="2" type="ORF">LSH36_385g02067</name>
</gene>
<dbReference type="Proteomes" id="UP001208570">
    <property type="component" value="Unassembled WGS sequence"/>
</dbReference>
<dbReference type="Gene3D" id="3.40.50.12780">
    <property type="entry name" value="N-terminal domain of ligase-like"/>
    <property type="match status" value="1"/>
</dbReference>
<protein>
    <recommendedName>
        <fullName evidence="1">AMP-dependent synthetase/ligase domain-containing protein</fullName>
    </recommendedName>
</protein>
<dbReference type="InterPro" id="IPR042099">
    <property type="entry name" value="ANL_N_sf"/>
</dbReference>
<dbReference type="PANTHER" id="PTHR42814">
    <property type="entry name" value="AMP-BINDING DOMAIN-CONTAINING PROTEIN"/>
    <property type="match status" value="1"/>
</dbReference>
<evidence type="ECO:0000313" key="3">
    <source>
        <dbReference type="Proteomes" id="UP001208570"/>
    </source>
</evidence>
<dbReference type="EMBL" id="JAODUP010000385">
    <property type="protein sequence ID" value="KAK2150864.1"/>
    <property type="molecule type" value="Genomic_DNA"/>
</dbReference>
<dbReference type="InterPro" id="IPR020845">
    <property type="entry name" value="AMP-binding_CS"/>
</dbReference>
<sequence>MAKPSYVCSEEPPCLIYNDLIHLLEEAAEENDDKSAYIFRLKESASDTDSLNREVIRFKDIARKSLALAASFLEAGLKPGDTLAIAAYNCPEWLYVEYACLRIKVVMIRVPINIIDQNALIPTLRKFSCRLLVVDEAVAVKLQSFINNFSHGLLTDLKDLKNIVILNKLPISSDIPPSIQTVSTMMKHTTEAANVLQIQNTIDPEEIAVVFPTSGTTGEPKYAACTHFMLINWSHIGYTFRPKYDGEVQFSDRPFIWLSGNVFNPLLRRTAMVCLDTTLGIGKENIETVYKVIDEEKVTNAAFPPYLIHNIKNGVEHNLRFRHL</sequence>